<organism evidence="1 2">
    <name type="scientific">Burkholderia diffusa</name>
    <dbReference type="NCBI Taxonomy" id="488732"/>
    <lineage>
        <taxon>Bacteria</taxon>
        <taxon>Pseudomonadati</taxon>
        <taxon>Pseudomonadota</taxon>
        <taxon>Betaproteobacteria</taxon>
        <taxon>Burkholderiales</taxon>
        <taxon>Burkholderiaceae</taxon>
        <taxon>Burkholderia</taxon>
        <taxon>Burkholderia cepacia complex</taxon>
    </lineage>
</organism>
<protein>
    <submittedName>
        <fullName evidence="1">tRNA-ribosyltransferase</fullName>
    </submittedName>
</protein>
<sequence length="319" mass="36239">MNEIESYIPHFIVHGRSRIAQCECASCRAQTPFVTNAWSNQVRHSAQIQCDSVSREVLFERDAFKLHTQPSSPGDGEPLSAWQNNVNQSCINFLIVEDLSIEERLHATGVLLSRLSRDDLNESDASTPQSIGDELLTLAVSGVIRQRFSQMPSIDRYKRDYLRRLAKVHLRVTPDPIASLAFNLKLTELQVMSDGFLEDVLREIESSRQVEAFFGKHGHVWTNYFLHRCFHDVFPGAARNAYDVMFLDLCLDLFCLRSLCAFLADSDVELTEESVSALFSAWHRGGKECLGRDDHVDPLLVGYSLITRKDDRYGGCHER</sequence>
<dbReference type="AlphaFoldDB" id="A0AAW3P8G0"/>
<comment type="caution">
    <text evidence="1">The sequence shown here is derived from an EMBL/GenBank/DDBJ whole genome shotgun (WGS) entry which is preliminary data.</text>
</comment>
<dbReference type="EMBL" id="LPJV01000062">
    <property type="protein sequence ID" value="KWF45089.1"/>
    <property type="molecule type" value="Genomic_DNA"/>
</dbReference>
<evidence type="ECO:0000313" key="1">
    <source>
        <dbReference type="EMBL" id="KWF45089.1"/>
    </source>
</evidence>
<gene>
    <name evidence="1" type="ORF">WL88_28825</name>
</gene>
<name>A0AAW3P8G0_9BURK</name>
<accession>A0AAW3P8G0</accession>
<dbReference type="Proteomes" id="UP000063236">
    <property type="component" value="Unassembled WGS sequence"/>
</dbReference>
<proteinExistence type="predicted"/>
<dbReference type="RefSeq" id="WP_059511223.1">
    <property type="nucleotide sequence ID" value="NZ_LOYB01000046.1"/>
</dbReference>
<evidence type="ECO:0000313" key="2">
    <source>
        <dbReference type="Proteomes" id="UP000063236"/>
    </source>
</evidence>
<reference evidence="1 2" key="1">
    <citation type="submission" date="2015-11" db="EMBL/GenBank/DDBJ databases">
        <title>Expanding the genomic diversity of Burkholderia species for the development of highly accurate diagnostics.</title>
        <authorList>
            <person name="Sahl J."/>
            <person name="Keim P."/>
            <person name="Wagner D."/>
        </authorList>
    </citation>
    <scope>NUCLEOTIDE SEQUENCE [LARGE SCALE GENOMIC DNA]</scope>
    <source>
        <strain evidence="1 2">MSMB378WGS</strain>
    </source>
</reference>